<organism evidence="2 3">
    <name type="scientific">Chloracidobacterium sp. N</name>
    <dbReference type="NCBI Taxonomy" id="2821540"/>
    <lineage>
        <taxon>Bacteria</taxon>
        <taxon>Pseudomonadati</taxon>
        <taxon>Acidobacteriota</taxon>
        <taxon>Terriglobia</taxon>
        <taxon>Terriglobales</taxon>
        <taxon>Acidobacteriaceae</taxon>
        <taxon>Chloracidobacterium</taxon>
        <taxon>Chloracidobacterium aggregatum</taxon>
    </lineage>
</organism>
<dbReference type="InterPro" id="IPR029069">
    <property type="entry name" value="HotDog_dom_sf"/>
</dbReference>
<dbReference type="EMBL" id="CP072642">
    <property type="protein sequence ID" value="QUV94533.1"/>
    <property type="molecule type" value="Genomic_DNA"/>
</dbReference>
<evidence type="ECO:0000259" key="1">
    <source>
        <dbReference type="Pfam" id="PF22636"/>
    </source>
</evidence>
<reference evidence="2 3" key="1">
    <citation type="submission" date="2021-03" db="EMBL/GenBank/DDBJ databases">
        <title>Genomic and phenotypic characterization of Chloracidobacterium isolates provides evidence for multiple species.</title>
        <authorList>
            <person name="Saini M.K."/>
            <person name="Costas A.M.G."/>
            <person name="Tank M."/>
            <person name="Bryant D.A."/>
        </authorList>
    </citation>
    <scope>NUCLEOTIDE SEQUENCE [LARGE SCALE GENOMIC DNA]</scope>
    <source>
        <strain evidence="2 3">N</strain>
    </source>
</reference>
<dbReference type="RefSeq" id="WP_211422820.1">
    <property type="nucleotide sequence ID" value="NZ_CP072642.1"/>
</dbReference>
<dbReference type="CDD" id="cd03440">
    <property type="entry name" value="hot_dog"/>
    <property type="match status" value="1"/>
</dbReference>
<dbReference type="Pfam" id="PF22636">
    <property type="entry name" value="FlK"/>
    <property type="match status" value="1"/>
</dbReference>
<dbReference type="Proteomes" id="UP000677668">
    <property type="component" value="Chromosome 1"/>
</dbReference>
<protein>
    <submittedName>
        <fullName evidence="2">Thioesterase</fullName>
    </submittedName>
</protein>
<keyword evidence="3" id="KW-1185">Reference proteome</keyword>
<dbReference type="PIRSF" id="PIRSF014972">
    <property type="entry name" value="FlK"/>
    <property type="match status" value="1"/>
</dbReference>
<dbReference type="PANTHER" id="PTHR36934:SF1">
    <property type="entry name" value="THIOESTERASE DOMAIN-CONTAINING PROTEIN"/>
    <property type="match status" value="1"/>
</dbReference>
<accession>A0ABX8B240</accession>
<evidence type="ECO:0000313" key="3">
    <source>
        <dbReference type="Proteomes" id="UP000677668"/>
    </source>
</evidence>
<gene>
    <name evidence="2" type="ORF">J8C05_03545</name>
</gene>
<dbReference type="PANTHER" id="PTHR36934">
    <property type="entry name" value="BLR0278 PROTEIN"/>
    <property type="match status" value="1"/>
</dbReference>
<dbReference type="SUPFAM" id="SSF54637">
    <property type="entry name" value="Thioesterase/thiol ester dehydrase-isomerase"/>
    <property type="match status" value="1"/>
</dbReference>
<evidence type="ECO:0000313" key="2">
    <source>
        <dbReference type="EMBL" id="QUV94533.1"/>
    </source>
</evidence>
<dbReference type="Gene3D" id="3.10.129.10">
    <property type="entry name" value="Hotdog Thioesterase"/>
    <property type="match status" value="1"/>
</dbReference>
<dbReference type="InterPro" id="IPR054485">
    <property type="entry name" value="FlK-like_dom"/>
</dbReference>
<feature type="domain" description="Fluoroacetyl-CoA-specific thioesterase-like" evidence="1">
    <location>
        <begin position="35"/>
        <end position="125"/>
    </location>
</feature>
<dbReference type="InterPro" id="IPR025540">
    <property type="entry name" value="FlK"/>
</dbReference>
<name>A0ABX8B240_9BACT</name>
<sequence>MLAVGQTETVTYVVTKHDTAHGLSAEWRDGSYQDAYIDVFATIRMIALMELVCGRMLERIQAAGELSVGVEVNVRHLAPTPVGATVTATATYLGNDGKFHRFRVEAFDPAGKIGEGEHTRAIVTVERLLAGAQKRLMSR</sequence>
<proteinExistence type="predicted"/>